<evidence type="ECO:0000256" key="2">
    <source>
        <dbReference type="ARBA" id="ARBA00022603"/>
    </source>
</evidence>
<evidence type="ECO:0000256" key="4">
    <source>
        <dbReference type="ARBA" id="ARBA00022691"/>
    </source>
</evidence>
<comment type="similarity">
    <text evidence="1">Belongs to the CFA/CMAS family.</text>
</comment>
<name>A0A1H8TMF0_9GAMM</name>
<dbReference type="InterPro" id="IPR003333">
    <property type="entry name" value="CMAS"/>
</dbReference>
<dbReference type="Proteomes" id="UP000199657">
    <property type="component" value="Unassembled WGS sequence"/>
</dbReference>
<protein>
    <submittedName>
        <fullName evidence="7">Cyclopropane-fatty-acyl-phospholipid synthase</fullName>
    </submittedName>
</protein>
<dbReference type="GO" id="GO:0032259">
    <property type="term" value="P:methylation"/>
    <property type="evidence" value="ECO:0007669"/>
    <property type="project" value="UniProtKB-KW"/>
</dbReference>
<dbReference type="GO" id="GO:0008610">
    <property type="term" value="P:lipid biosynthetic process"/>
    <property type="evidence" value="ECO:0007669"/>
    <property type="project" value="InterPro"/>
</dbReference>
<evidence type="ECO:0000256" key="5">
    <source>
        <dbReference type="ARBA" id="ARBA00023098"/>
    </source>
</evidence>
<dbReference type="Pfam" id="PF02353">
    <property type="entry name" value="CMAS"/>
    <property type="match status" value="1"/>
</dbReference>
<evidence type="ECO:0000256" key="1">
    <source>
        <dbReference type="ARBA" id="ARBA00010815"/>
    </source>
</evidence>
<organism evidence="7 8">
    <name type="scientific">Aquisalimonas asiatica</name>
    <dbReference type="NCBI Taxonomy" id="406100"/>
    <lineage>
        <taxon>Bacteria</taxon>
        <taxon>Pseudomonadati</taxon>
        <taxon>Pseudomonadota</taxon>
        <taxon>Gammaproteobacteria</taxon>
        <taxon>Chromatiales</taxon>
        <taxon>Ectothiorhodospiraceae</taxon>
        <taxon>Aquisalimonas</taxon>
    </lineage>
</organism>
<sequence length="413" mass="46454">MAWDKSMTETARNLPGISGRYFSAVLNGLARGTLEVEFPDGSCQTFGNADGIHADLHVHRPWRTLIRLRIHGALGLAEGYLAGDWTTSDLTALLQLLGENDDVFGGASRPSALALLAMRLRHRLRANTHRGSRRNIAAHYDLGNDFYREWLDPTMTYSAALFGESGTPQTDSYTLEQAQQRKYQRILEQLDAPAGSHLLEIGCGWGGFGRAAAAAGHRVTGLSLSRQQLEWAEEQSRAAGLQDALAYHYRDYRDETGQYDHAVSIEMFEAVGERYWPEYFETLARCLKPGGRAALQVITIDEAAYPLYRETPDFIQLYIFPGGMLPTRGHLQRMASAAGLRLRAMTPFGLHYAETLRLWQERFNAHAGPIGALGYDTHFMRMWRYYLSYCEAGFRMGNIDLVQFVLERPEYGT</sequence>
<evidence type="ECO:0000256" key="6">
    <source>
        <dbReference type="PIRSR" id="PIRSR003085-1"/>
    </source>
</evidence>
<dbReference type="PIRSF" id="PIRSF003085">
    <property type="entry name" value="CMAS"/>
    <property type="match status" value="1"/>
</dbReference>
<accession>A0A1H8TMF0</accession>
<proteinExistence type="inferred from homology"/>
<dbReference type="InterPro" id="IPR050723">
    <property type="entry name" value="CFA/CMAS"/>
</dbReference>
<gene>
    <name evidence="7" type="ORF">SAMN04488052_104311</name>
</gene>
<dbReference type="SUPFAM" id="SSF53335">
    <property type="entry name" value="S-adenosyl-L-methionine-dependent methyltransferases"/>
    <property type="match status" value="1"/>
</dbReference>
<evidence type="ECO:0000313" key="8">
    <source>
        <dbReference type="Proteomes" id="UP000199657"/>
    </source>
</evidence>
<keyword evidence="5" id="KW-0443">Lipid metabolism</keyword>
<keyword evidence="2" id="KW-0489">Methyltransferase</keyword>
<dbReference type="Gene3D" id="3.40.50.150">
    <property type="entry name" value="Vaccinia Virus protein VP39"/>
    <property type="match status" value="1"/>
</dbReference>
<dbReference type="EMBL" id="FOEG01000004">
    <property type="protein sequence ID" value="SEO92027.1"/>
    <property type="molecule type" value="Genomic_DNA"/>
</dbReference>
<feature type="active site" evidence="6">
    <location>
        <position position="390"/>
    </location>
</feature>
<dbReference type="AlphaFoldDB" id="A0A1H8TMF0"/>
<keyword evidence="3" id="KW-0808">Transferase</keyword>
<dbReference type="OrthoDB" id="9782855at2"/>
<dbReference type="PANTHER" id="PTHR43667:SF2">
    <property type="entry name" value="FATTY ACID C-METHYL TRANSFERASE"/>
    <property type="match status" value="1"/>
</dbReference>
<dbReference type="GO" id="GO:0008168">
    <property type="term" value="F:methyltransferase activity"/>
    <property type="evidence" value="ECO:0007669"/>
    <property type="project" value="UniProtKB-KW"/>
</dbReference>
<keyword evidence="4" id="KW-0949">S-adenosyl-L-methionine</keyword>
<dbReference type="RefSeq" id="WP_091643764.1">
    <property type="nucleotide sequence ID" value="NZ_FOEG01000004.1"/>
</dbReference>
<evidence type="ECO:0000256" key="3">
    <source>
        <dbReference type="ARBA" id="ARBA00022679"/>
    </source>
</evidence>
<dbReference type="InterPro" id="IPR029063">
    <property type="entry name" value="SAM-dependent_MTases_sf"/>
</dbReference>
<evidence type="ECO:0000313" key="7">
    <source>
        <dbReference type="EMBL" id="SEO92027.1"/>
    </source>
</evidence>
<keyword evidence="8" id="KW-1185">Reference proteome</keyword>
<dbReference type="PANTHER" id="PTHR43667">
    <property type="entry name" value="CYCLOPROPANE-FATTY-ACYL-PHOSPHOLIPID SYNTHASE"/>
    <property type="match status" value="1"/>
</dbReference>
<reference evidence="7 8" key="1">
    <citation type="submission" date="2016-10" db="EMBL/GenBank/DDBJ databases">
        <authorList>
            <person name="de Groot N.N."/>
        </authorList>
    </citation>
    <scope>NUCLEOTIDE SEQUENCE [LARGE SCALE GENOMIC DNA]</scope>
    <source>
        <strain evidence="7 8">CGMCC 1.6291</strain>
    </source>
</reference>
<dbReference type="STRING" id="406100.SAMN04488052_104311"/>